<gene>
    <name evidence="1" type="primary">g182</name>
    <name evidence="1" type="ORF">NpPPO83_00000182</name>
</gene>
<name>A0ACB5S9Q8_9PEZI</name>
<protein>
    <submittedName>
        <fullName evidence="1">Silenced mating-type M-specific polypeptide Mc</fullName>
    </submittedName>
</protein>
<evidence type="ECO:0000313" key="2">
    <source>
        <dbReference type="Proteomes" id="UP001165186"/>
    </source>
</evidence>
<organism evidence="1 2">
    <name type="scientific">Neofusicoccum parvum</name>
    <dbReference type="NCBI Taxonomy" id="310453"/>
    <lineage>
        <taxon>Eukaryota</taxon>
        <taxon>Fungi</taxon>
        <taxon>Dikarya</taxon>
        <taxon>Ascomycota</taxon>
        <taxon>Pezizomycotina</taxon>
        <taxon>Dothideomycetes</taxon>
        <taxon>Dothideomycetes incertae sedis</taxon>
        <taxon>Botryosphaeriales</taxon>
        <taxon>Botryosphaeriaceae</taxon>
        <taxon>Neofusicoccum</taxon>
    </lineage>
</organism>
<dbReference type="Proteomes" id="UP001165186">
    <property type="component" value="Unassembled WGS sequence"/>
</dbReference>
<dbReference type="EMBL" id="BSXG01000059">
    <property type="protein sequence ID" value="GME31796.1"/>
    <property type="molecule type" value="Genomic_DNA"/>
</dbReference>
<sequence length="419" mass="44344">MMSNLAINTAQAQAAQQQQAAARPRGSGNGAARPTPTPLTSLHVARSREDALDLQMLSPLSPDVKRRRFNQQTYVPPSSGNRQPPAPAPGTPYPFASDPRRQSLPRPDILRGPSSQHGSHDAHSNLTLPPLQTGVATATPAGGGAGSPLVVNGGADPQGRSVEAVVMGMPFWGKIRVLGKIAPPWRPAAPSPAAAVRGAIVAVEGDDGAAVVGMSRWLEENLNKTGETHAWVAEAPRAPPEPLRRSPGGEGSGGGTSLGEYIDVIAEWHGRTREMVEFITRAPGEEVGTPTPTERMVGEGAGEVRTPVLIMPTYNLGAADAWASRISITDNYSPADHWQWVATLWRGIVGPDITIYIRDVQAGELEMTGGKAVEVREDGQTKCLIVKRAVGKEIDESAMRRLGFEVGELIRGVSGLNGK</sequence>
<comment type="caution">
    <text evidence="1">The sequence shown here is derived from an EMBL/GenBank/DDBJ whole genome shotgun (WGS) entry which is preliminary data.</text>
</comment>
<accession>A0ACB5S9Q8</accession>
<proteinExistence type="predicted"/>
<evidence type="ECO:0000313" key="1">
    <source>
        <dbReference type="EMBL" id="GME31796.1"/>
    </source>
</evidence>
<keyword evidence="2" id="KW-1185">Reference proteome</keyword>
<reference evidence="1" key="1">
    <citation type="submission" date="2024-09" db="EMBL/GenBank/DDBJ databases">
        <title>Draft Genome Sequences of Neofusicoccum parvum.</title>
        <authorList>
            <person name="Ashida A."/>
            <person name="Camagna M."/>
            <person name="Tanaka A."/>
            <person name="Takemoto D."/>
        </authorList>
    </citation>
    <scope>NUCLEOTIDE SEQUENCE</scope>
    <source>
        <strain evidence="1">PPO83</strain>
    </source>
</reference>